<sequence>MQISHRQVLFVFIVGLLLGSLLSFFFLLPHENFSEIRGKCQCPQYNDNKVDSRNQTKNSKNIPLITDRNGHDLIEKTIVNKTDGIKVDPADAVKSMFNPGIESHNGTKTLAAEIARRVRVFCWIMTAGDSHEKKAKHIKATWAHRCNKYIFISSVENPELPAISLNISDGRNHLWGKTKAAFKYAYKNYLGYMSGGSGYVLSRAALRLFVEKGIPDQKICRQDENGAEDAEMGKCMELLGIRAGDSRDNEGRHRFFPFQPSHHLPPGNKDPNYWFWRNIYYDMDQGPGCCSDFAVAFHYMDPAWLYSMEYLVYHLRPFGLDIPYNAETGRAKDKFSKLIDQTVWENAQKKAINMTGPDDVNWRSGKSTIGPQNIDEQIKKINKNDDTYE</sequence>
<dbReference type="WBParaSite" id="MhA1_Contig78.frz3.fgene4">
    <property type="protein sequence ID" value="MhA1_Contig78.frz3.fgene4"/>
    <property type="gene ID" value="MhA1_Contig78.frz3.fgene4"/>
</dbReference>
<evidence type="ECO:0000256" key="5">
    <source>
        <dbReference type="ARBA" id="ARBA00022989"/>
    </source>
</evidence>
<dbReference type="Gene3D" id="3.90.550.50">
    <property type="match status" value="2"/>
</dbReference>
<organism evidence="8 9">
    <name type="scientific">Meloidogyne hapla</name>
    <name type="common">Root-knot nematode worm</name>
    <dbReference type="NCBI Taxonomy" id="6305"/>
    <lineage>
        <taxon>Eukaryota</taxon>
        <taxon>Metazoa</taxon>
        <taxon>Ecdysozoa</taxon>
        <taxon>Nematoda</taxon>
        <taxon>Chromadorea</taxon>
        <taxon>Rhabditida</taxon>
        <taxon>Tylenchina</taxon>
        <taxon>Tylenchomorpha</taxon>
        <taxon>Tylenchoidea</taxon>
        <taxon>Meloidogynidae</taxon>
        <taxon>Meloidogyninae</taxon>
        <taxon>Meloidogyne</taxon>
    </lineage>
</organism>
<evidence type="ECO:0000256" key="1">
    <source>
        <dbReference type="ARBA" id="ARBA00004606"/>
    </source>
</evidence>
<dbReference type="PANTHER" id="PTHR23033">
    <property type="entry name" value="BETA1,3-GALACTOSYLTRANSFERASE"/>
    <property type="match status" value="1"/>
</dbReference>
<dbReference type="InterPro" id="IPR026050">
    <property type="entry name" value="C1GALT1/C1GALT1_chp1"/>
</dbReference>
<dbReference type="Proteomes" id="UP000095281">
    <property type="component" value="Unplaced"/>
</dbReference>
<dbReference type="GO" id="GO:0016020">
    <property type="term" value="C:membrane"/>
    <property type="evidence" value="ECO:0007669"/>
    <property type="project" value="UniProtKB-SubCell"/>
</dbReference>
<dbReference type="GO" id="GO:0016263">
    <property type="term" value="F:glycoprotein-N-acetylgalactosamine 3-beta-galactosyltransferase activity"/>
    <property type="evidence" value="ECO:0007669"/>
    <property type="project" value="TreeGrafter"/>
</dbReference>
<accession>A0A1I8BZL0</accession>
<evidence type="ECO:0000256" key="6">
    <source>
        <dbReference type="ARBA" id="ARBA00023136"/>
    </source>
</evidence>
<evidence type="ECO:0000256" key="4">
    <source>
        <dbReference type="ARBA" id="ARBA00022968"/>
    </source>
</evidence>
<comment type="subcellular location">
    <subcellularLocation>
        <location evidence="1">Membrane</location>
        <topology evidence="1">Single-pass type II membrane protein</topology>
    </subcellularLocation>
</comment>
<evidence type="ECO:0000313" key="9">
    <source>
        <dbReference type="WBParaSite" id="MhA1_Contig78.frz3.fgene4"/>
    </source>
</evidence>
<dbReference type="OMA" id="HEYSNIR"/>
<keyword evidence="4" id="KW-0735">Signal-anchor</keyword>
<proteinExistence type="inferred from homology"/>
<keyword evidence="3 7" id="KW-0812">Transmembrane</keyword>
<evidence type="ECO:0000313" key="8">
    <source>
        <dbReference type="Proteomes" id="UP000095281"/>
    </source>
</evidence>
<keyword evidence="8" id="KW-1185">Reference proteome</keyword>
<comment type="similarity">
    <text evidence="2">Belongs to the glycosyltransferase 31 family. Beta3-Gal-T subfamily.</text>
</comment>
<keyword evidence="5 7" id="KW-1133">Transmembrane helix</keyword>
<evidence type="ECO:0000256" key="3">
    <source>
        <dbReference type="ARBA" id="ARBA00022692"/>
    </source>
</evidence>
<reference evidence="9" key="1">
    <citation type="submission" date="2016-11" db="UniProtKB">
        <authorList>
            <consortium name="WormBaseParasite"/>
        </authorList>
    </citation>
    <scope>IDENTIFICATION</scope>
</reference>
<feature type="transmembrane region" description="Helical" evidence="7">
    <location>
        <begin position="7"/>
        <end position="28"/>
    </location>
</feature>
<evidence type="ECO:0000256" key="7">
    <source>
        <dbReference type="SAM" id="Phobius"/>
    </source>
</evidence>
<protein>
    <submittedName>
        <fullName evidence="9">N-acetylgalactosaminide beta-1,3-galactosyltransferase</fullName>
    </submittedName>
</protein>
<evidence type="ECO:0000256" key="2">
    <source>
        <dbReference type="ARBA" id="ARBA00006462"/>
    </source>
</evidence>
<dbReference type="AlphaFoldDB" id="A0A1I8BZL0"/>
<name>A0A1I8BZL0_MELHA</name>
<keyword evidence="6 7" id="KW-0472">Membrane</keyword>
<dbReference type="PANTHER" id="PTHR23033:SF14">
    <property type="entry name" value="GLYCOPROTEIN-N-ACETYLGALACTOSAMINE 3-BETA-GALACTOSYLTRANSFERASE 1-RELATED"/>
    <property type="match status" value="1"/>
</dbReference>